<proteinExistence type="predicted"/>
<dbReference type="AlphaFoldDB" id="A0A9R0YM87"/>
<dbReference type="PANTHER" id="PTHR18868:SF46">
    <property type="entry name" value="EXPRESSED PROTEIN"/>
    <property type="match status" value="1"/>
</dbReference>
<dbReference type="InterPro" id="IPR009003">
    <property type="entry name" value="Peptidase_S1_PA"/>
</dbReference>
<organism evidence="1 2">
    <name type="scientific">Triticum turgidum subsp. durum</name>
    <name type="common">Durum wheat</name>
    <name type="synonym">Triticum durum</name>
    <dbReference type="NCBI Taxonomy" id="4567"/>
    <lineage>
        <taxon>Eukaryota</taxon>
        <taxon>Viridiplantae</taxon>
        <taxon>Streptophyta</taxon>
        <taxon>Embryophyta</taxon>
        <taxon>Tracheophyta</taxon>
        <taxon>Spermatophyta</taxon>
        <taxon>Magnoliopsida</taxon>
        <taxon>Liliopsida</taxon>
        <taxon>Poales</taxon>
        <taxon>Poaceae</taxon>
        <taxon>BOP clade</taxon>
        <taxon>Pooideae</taxon>
        <taxon>Triticodae</taxon>
        <taxon>Triticeae</taxon>
        <taxon>Triticinae</taxon>
        <taxon>Triticum</taxon>
    </lineage>
</organism>
<name>A0A9R0YM87_TRITD</name>
<dbReference type="Proteomes" id="UP000324705">
    <property type="component" value="Chromosome 6B"/>
</dbReference>
<sequence length="625" mass="69457">MRKIKRDGGDLTRSLHGNKRAKSVVTTSKESCLEIREPIQISGDLDGDSNQDVLTELSDEVKSNLSKSVASLAVCSGDTVLFACSGLAIERHVYVTRFVTSAELALVFNNEKYKEKRHNVKIEVRHEGSEVYQGFLATYDVDYNYSVVKVKTFLDVNVGLIEHAVGILPDGKVVALGRGTCGELMARSVMLADDLSVCEDIKDPVSSMLNITKAWQGGPLFSFDGNFVGMNLFLIMERAFFLPWGVLLKRVYNFRTPLESKKGFPPSETMKGVSFGERPRDEISNCYQDVYRDGLNKKLFGDLDLMGYPKLPITMLDDGMILVNTFEETFGDVWGEGVWRELGKKASEISRNVVALASFNGKNMVFACTGFFIPWNGSTAILTSASLIRNDGAENKIVENLRFEVFLPNEQVRRGTLKHYSLHYNVALLGVEDSRVVRPPKIQLDCSKSRVAAIGRCFRSGTLMAASGQLVSWSGRLDCKFVVRSSCKIAKAGIGGPLVNMDGEVIGMNFYSEKIGTPFLLWNNIGNILAYFKEKSDADEVAKDSGSSFWKMNGDRRFRLNRSYFLQSPPSAPQRAGFGLGPPASISVRAGKTWAFGGAIGPFFWCRREKKRLGRPFWGRGWRCS</sequence>
<gene>
    <name evidence="1" type="ORF">TRITD_6Bv1G124250</name>
</gene>
<dbReference type="SUPFAM" id="SSF50494">
    <property type="entry name" value="Trypsin-like serine proteases"/>
    <property type="match status" value="2"/>
</dbReference>
<dbReference type="Gramene" id="TRITD6Bv1G124250.3">
    <property type="protein sequence ID" value="TRITD6Bv1G124250.3"/>
    <property type="gene ID" value="TRITD6Bv1G124250"/>
</dbReference>
<accession>A0A9R0YM87</accession>
<keyword evidence="2" id="KW-1185">Reference proteome</keyword>
<dbReference type="Pfam" id="PF13365">
    <property type="entry name" value="Trypsin_2"/>
    <property type="match status" value="1"/>
</dbReference>
<reference evidence="1 2" key="1">
    <citation type="submission" date="2017-09" db="EMBL/GenBank/DDBJ databases">
        <authorList>
            <consortium name="International Durum Wheat Genome Sequencing Consortium (IDWGSC)"/>
            <person name="Milanesi L."/>
        </authorList>
    </citation>
    <scope>NUCLEOTIDE SEQUENCE [LARGE SCALE GENOMIC DNA]</scope>
    <source>
        <strain evidence="2">cv. Svevo</strain>
    </source>
</reference>
<evidence type="ECO:0000313" key="1">
    <source>
        <dbReference type="EMBL" id="VAI58095.1"/>
    </source>
</evidence>
<evidence type="ECO:0000313" key="2">
    <source>
        <dbReference type="Proteomes" id="UP000324705"/>
    </source>
</evidence>
<dbReference type="EMBL" id="LT934122">
    <property type="protein sequence ID" value="VAI58095.1"/>
    <property type="molecule type" value="Genomic_DNA"/>
</dbReference>
<dbReference type="Gene3D" id="2.40.10.120">
    <property type="match status" value="1"/>
</dbReference>
<protein>
    <submittedName>
        <fullName evidence="1">Uncharacterized protein</fullName>
    </submittedName>
</protein>
<dbReference type="PANTHER" id="PTHR18868">
    <property type="entry name" value="OS07G0665300 PROTEIN-RELATED"/>
    <property type="match status" value="1"/>
</dbReference>